<organism evidence="1 2">
    <name type="scientific">Cladonia borealis</name>
    <dbReference type="NCBI Taxonomy" id="184061"/>
    <lineage>
        <taxon>Eukaryota</taxon>
        <taxon>Fungi</taxon>
        <taxon>Dikarya</taxon>
        <taxon>Ascomycota</taxon>
        <taxon>Pezizomycotina</taxon>
        <taxon>Lecanoromycetes</taxon>
        <taxon>OSLEUM clade</taxon>
        <taxon>Lecanoromycetidae</taxon>
        <taxon>Lecanorales</taxon>
        <taxon>Lecanorineae</taxon>
        <taxon>Cladoniaceae</taxon>
        <taxon>Cladonia</taxon>
    </lineage>
</organism>
<keyword evidence="2" id="KW-1185">Reference proteome</keyword>
<sequence length="763" mass="84474">MPFSNQFALSVELTRLLPQIGWAADKASSRIISHARELRQSGSDIVVEEELANVFGRCKISDTLTSSFKTIVAKSNSNVPLLEAITLSGGPGPTVIRALQETPYFAMVVQISLLVWTFDNRYLATALTEALRKRSEGAPSSSGVPSSPDRQGILGVLRACESQTSAFNWNMMLNAVSTTLGYEADKAPIDIPHFVLQGLLDMFPMVQTLPSDRLIHIQVPLGEDKDSGTSTLVVWAHHVLGLTVLVRPRYYDGQSNRSFRFGTPGLEQVFIDGVAADNEAFITLLDAQREHLLTIRPEPDTEYGLIGSVRRIPARGWGNSLFVDHLANVTIFRAPSRAVIEDMQTVTTAFAFVVAKNLVKDDSHRNIADDKGEMRNAIIYDVDEQRLLQASRFLFDNPHISRGSIDSFVKQCSFKALDERLPRPLAMEAAARAPPLVKNHDFVVDDEWNLICGHARRLSILLIALAHVVNLEDFEDLMFVGFAFSDMSQHTLAIQLEEWNGNDFLRIPDEAWLQALAVPLLSHQQNIWNLPWDKVCLISDKGWSCWISTFGGSDPAYIRAGSVSIGRGSPCRNGVWKIGIWDSPLGGHSFAGDPERAESCGQAASLRCAENVTLDNPYCGEGDDVFLVCARLRIHRAIPGQNPVQRVGYKELQRHLWWAQLSKRCSHGSQTHKDTRLGVGCATIAGFGNYLHETEERVLVCLTAHSVGARWLAIATIPWLSIIGDDEIENVGERQILLRGNDCCFQCAIDQAAAQAGKWFIIL</sequence>
<dbReference type="Proteomes" id="UP001166286">
    <property type="component" value="Unassembled WGS sequence"/>
</dbReference>
<accession>A0AA39QWD4</accession>
<evidence type="ECO:0000313" key="2">
    <source>
        <dbReference type="Proteomes" id="UP001166286"/>
    </source>
</evidence>
<dbReference type="EMBL" id="JAFEKC020000018">
    <property type="protein sequence ID" value="KAK0509641.1"/>
    <property type="molecule type" value="Genomic_DNA"/>
</dbReference>
<comment type="caution">
    <text evidence="1">The sequence shown here is derived from an EMBL/GenBank/DDBJ whole genome shotgun (WGS) entry which is preliminary data.</text>
</comment>
<evidence type="ECO:0000313" key="1">
    <source>
        <dbReference type="EMBL" id="KAK0509641.1"/>
    </source>
</evidence>
<protein>
    <submittedName>
        <fullName evidence="1">Uncharacterized protein</fullName>
    </submittedName>
</protein>
<name>A0AA39QWD4_9LECA</name>
<dbReference type="AlphaFoldDB" id="A0AA39QWD4"/>
<reference evidence="1" key="1">
    <citation type="submission" date="2023-03" db="EMBL/GenBank/DDBJ databases">
        <title>Complete genome of Cladonia borealis.</title>
        <authorList>
            <person name="Park H."/>
        </authorList>
    </citation>
    <scope>NUCLEOTIDE SEQUENCE</scope>
    <source>
        <strain evidence="1">ANT050790</strain>
    </source>
</reference>
<gene>
    <name evidence="1" type="ORF">JMJ35_008035</name>
</gene>
<proteinExistence type="predicted"/>